<evidence type="ECO:0000256" key="6">
    <source>
        <dbReference type="HAMAP-Rule" id="MF_01110"/>
    </source>
</evidence>
<comment type="similarity">
    <text evidence="6">Belongs to the NAGSA dehydrogenase family. Type 2 subfamily.</text>
</comment>
<dbReference type="EC" id="1.2.1.38" evidence="6"/>
<keyword evidence="1 6" id="KW-0963">Cytoplasm</keyword>
<gene>
    <name evidence="6" type="primary">argC</name>
    <name evidence="8" type="ordered locus">Ethha_0148</name>
</gene>
<evidence type="ECO:0000256" key="2">
    <source>
        <dbReference type="ARBA" id="ARBA00022571"/>
    </source>
</evidence>
<dbReference type="Pfam" id="PF01118">
    <property type="entry name" value="Semialdhyde_dh"/>
    <property type="match status" value="1"/>
</dbReference>
<dbReference type="CDD" id="cd17896">
    <property type="entry name" value="AGPR_2_N"/>
    <property type="match status" value="1"/>
</dbReference>
<evidence type="ECO:0000313" key="9">
    <source>
        <dbReference type="Proteomes" id="UP000001551"/>
    </source>
</evidence>
<protein>
    <recommendedName>
        <fullName evidence="6">N-acetyl-gamma-glutamyl-phosphate reductase</fullName>
        <shortName evidence="6">AGPR</shortName>
        <ecNumber evidence="6">1.2.1.38</ecNumber>
    </recommendedName>
    <alternativeName>
        <fullName evidence="6">N-acetyl-glutamate semialdehyde dehydrogenase</fullName>
        <shortName evidence="6">NAGSA dehydrogenase</shortName>
    </alternativeName>
</protein>
<evidence type="ECO:0000313" key="8">
    <source>
        <dbReference type="EMBL" id="ADU25735.1"/>
    </source>
</evidence>
<dbReference type="InterPro" id="IPR036291">
    <property type="entry name" value="NAD(P)-bd_dom_sf"/>
</dbReference>
<dbReference type="SUPFAM" id="SSF51735">
    <property type="entry name" value="NAD(P)-binding Rossmann-fold domains"/>
    <property type="match status" value="1"/>
</dbReference>
<dbReference type="PANTHER" id="PTHR32338">
    <property type="entry name" value="N-ACETYL-GAMMA-GLUTAMYL-PHOSPHATE REDUCTASE, CHLOROPLASTIC-RELATED-RELATED"/>
    <property type="match status" value="1"/>
</dbReference>
<dbReference type="NCBIfam" id="TIGR01851">
    <property type="entry name" value="argC_other"/>
    <property type="match status" value="1"/>
</dbReference>
<keyword evidence="2 6" id="KW-0055">Arginine biosynthesis</keyword>
<evidence type="ECO:0000256" key="4">
    <source>
        <dbReference type="ARBA" id="ARBA00022857"/>
    </source>
</evidence>
<evidence type="ECO:0000256" key="3">
    <source>
        <dbReference type="ARBA" id="ARBA00022605"/>
    </source>
</evidence>
<dbReference type="SUPFAM" id="SSF55347">
    <property type="entry name" value="Glyceraldehyde-3-phosphate dehydrogenase-like, C-terminal domain"/>
    <property type="match status" value="1"/>
</dbReference>
<dbReference type="InterPro" id="IPR000534">
    <property type="entry name" value="Semialdehyde_DH_NAD-bd"/>
</dbReference>
<dbReference type="HAMAP" id="MF_01110">
    <property type="entry name" value="ArgC_type2"/>
    <property type="match status" value="1"/>
</dbReference>
<keyword evidence="3 6" id="KW-0028">Amino-acid biosynthesis</keyword>
<dbReference type="CDD" id="cd23935">
    <property type="entry name" value="AGPR_2_C"/>
    <property type="match status" value="1"/>
</dbReference>
<dbReference type="RefSeq" id="WP_013484116.1">
    <property type="nucleotide sequence ID" value="NC_014828.1"/>
</dbReference>
<dbReference type="GO" id="GO:0006526">
    <property type="term" value="P:L-arginine biosynthetic process"/>
    <property type="evidence" value="ECO:0007669"/>
    <property type="project" value="UniProtKB-UniRule"/>
</dbReference>
<dbReference type="GO" id="GO:0003942">
    <property type="term" value="F:N-acetyl-gamma-glutamyl-phosphate reductase activity"/>
    <property type="evidence" value="ECO:0007669"/>
    <property type="project" value="UniProtKB-UniRule"/>
</dbReference>
<feature type="active site" evidence="6">
    <location>
        <position position="116"/>
    </location>
</feature>
<keyword evidence="4 6" id="KW-0521">NADP</keyword>
<dbReference type="KEGG" id="eha:Ethha_0148"/>
<comment type="catalytic activity">
    <reaction evidence="6">
        <text>N-acetyl-L-glutamate 5-semialdehyde + phosphate + NADP(+) = N-acetyl-L-glutamyl 5-phosphate + NADPH + H(+)</text>
        <dbReference type="Rhea" id="RHEA:21588"/>
        <dbReference type="ChEBI" id="CHEBI:15378"/>
        <dbReference type="ChEBI" id="CHEBI:29123"/>
        <dbReference type="ChEBI" id="CHEBI:43474"/>
        <dbReference type="ChEBI" id="CHEBI:57783"/>
        <dbReference type="ChEBI" id="CHEBI:57936"/>
        <dbReference type="ChEBI" id="CHEBI:58349"/>
        <dbReference type="EC" id="1.2.1.38"/>
    </reaction>
</comment>
<proteinExistence type="inferred from homology"/>
<dbReference type="Proteomes" id="UP000001551">
    <property type="component" value="Chromosome"/>
</dbReference>
<dbReference type="InterPro" id="IPR050085">
    <property type="entry name" value="AGPR"/>
</dbReference>
<evidence type="ECO:0000259" key="7">
    <source>
        <dbReference type="SMART" id="SM00859"/>
    </source>
</evidence>
<dbReference type="STRING" id="663278.Ethha_0148"/>
<dbReference type="GO" id="GO:0005737">
    <property type="term" value="C:cytoplasm"/>
    <property type="evidence" value="ECO:0007669"/>
    <property type="project" value="UniProtKB-SubCell"/>
</dbReference>
<feature type="domain" description="Semialdehyde dehydrogenase NAD-binding" evidence="7">
    <location>
        <begin position="4"/>
        <end position="105"/>
    </location>
</feature>
<dbReference type="UniPathway" id="UPA00068">
    <property type="reaction ID" value="UER00108"/>
</dbReference>
<evidence type="ECO:0000256" key="5">
    <source>
        <dbReference type="ARBA" id="ARBA00023002"/>
    </source>
</evidence>
<dbReference type="Gene3D" id="3.40.50.720">
    <property type="entry name" value="NAD(P)-binding Rossmann-like Domain"/>
    <property type="match status" value="1"/>
</dbReference>
<dbReference type="AlphaFoldDB" id="E6U656"/>
<keyword evidence="5 6" id="KW-0560">Oxidoreductase</keyword>
<comment type="function">
    <text evidence="6">Catalyzes the NADPH-dependent reduction of N-acetyl-5-glutamyl phosphate to yield N-acetyl-L-glutamate 5-semialdehyde.</text>
</comment>
<dbReference type="PANTHER" id="PTHR32338:SF10">
    <property type="entry name" value="N-ACETYL-GAMMA-GLUTAMYL-PHOSPHATE REDUCTASE, CHLOROPLASTIC-RELATED"/>
    <property type="match status" value="1"/>
</dbReference>
<organism evidence="8 9">
    <name type="scientific">Ethanoligenens harbinense (strain DSM 18485 / JCM 12961 / CGMCC 1.5033 / YUAN-3)</name>
    <dbReference type="NCBI Taxonomy" id="663278"/>
    <lineage>
        <taxon>Bacteria</taxon>
        <taxon>Bacillati</taxon>
        <taxon>Bacillota</taxon>
        <taxon>Clostridia</taxon>
        <taxon>Eubacteriales</taxon>
        <taxon>Oscillospiraceae</taxon>
        <taxon>Ethanoligenens</taxon>
    </lineage>
</organism>
<dbReference type="EMBL" id="CP002400">
    <property type="protein sequence ID" value="ADU25735.1"/>
    <property type="molecule type" value="Genomic_DNA"/>
</dbReference>
<keyword evidence="9" id="KW-1185">Reference proteome</keyword>
<comment type="subcellular location">
    <subcellularLocation>
        <location evidence="6">Cytoplasm</location>
    </subcellularLocation>
</comment>
<dbReference type="GO" id="GO:0051287">
    <property type="term" value="F:NAD binding"/>
    <property type="evidence" value="ECO:0007669"/>
    <property type="project" value="InterPro"/>
</dbReference>
<dbReference type="eggNOG" id="COG0002">
    <property type="taxonomic scope" value="Bacteria"/>
</dbReference>
<reference evidence="8 9" key="1">
    <citation type="submission" date="2010-12" db="EMBL/GenBank/DDBJ databases">
        <title>Complete sequence of Ethanoligenens harbinense YUAN-3.</title>
        <authorList>
            <person name="Lucas S."/>
            <person name="Copeland A."/>
            <person name="Lapidus A."/>
            <person name="Cheng J.-F."/>
            <person name="Bruce D."/>
            <person name="Goodwin L."/>
            <person name="Pitluck S."/>
            <person name="Chertkov O."/>
            <person name="Misra M."/>
            <person name="Detter J.C."/>
            <person name="Han C."/>
            <person name="Tapia R."/>
            <person name="Land M."/>
            <person name="Hauser L."/>
            <person name="Jeffries C."/>
            <person name="Kyrpides N."/>
            <person name="Ivanova N."/>
            <person name="Mikhailova N."/>
            <person name="Wang A."/>
            <person name="Mouttaki H."/>
            <person name="He Z."/>
            <person name="Zhou J."/>
            <person name="Hemme C.L."/>
            <person name="Woyke T."/>
        </authorList>
    </citation>
    <scope>NUCLEOTIDE SEQUENCE [LARGE SCALE GENOMIC DNA]</scope>
    <source>
        <strain evidence="9">DSM 18485 / JCM 12961 / CGMCC 1.5033 / YUAN-3</strain>
    </source>
</reference>
<dbReference type="SMART" id="SM00859">
    <property type="entry name" value="Semialdhyde_dh"/>
    <property type="match status" value="1"/>
</dbReference>
<evidence type="ECO:0000256" key="1">
    <source>
        <dbReference type="ARBA" id="ARBA00022490"/>
    </source>
</evidence>
<accession>E6U656</accession>
<dbReference type="HOGENOM" id="CLU_077118_0_0_9"/>
<name>E6U656_ETHHY</name>
<dbReference type="InterPro" id="IPR058924">
    <property type="entry name" value="AGPR_dimerisation_dom"/>
</dbReference>
<comment type="pathway">
    <text evidence="6">Amino-acid biosynthesis; L-arginine biosynthesis; N(2)-acetyl-L-ornithine from L-glutamate: step 3/4.</text>
</comment>
<dbReference type="Gene3D" id="3.30.360.10">
    <property type="entry name" value="Dihydrodipicolinate Reductase, domain 2"/>
    <property type="match status" value="1"/>
</dbReference>
<sequence length="321" mass="34778">MKHRIFVDGRHGTTGLELGARLAARDDVEQIVIDPEKHRDPAARKACLNEAEIVFLCLPDAAAREAVALIENPAVRVIDASTAHRTASGWIYGFPELDKAQRGKIRTASRVAVPGCHATGFNAAVHPLRAEGVLTADYPLTAQSISGYSGAGKAMIAQYEDTRKDDPALKSPRLYALGLHHKHLPEMQAINALEKPPLFTPMVGPYRQGMLVLLPLRRELLAKDLDAAAVRELYAAYYQGEPFIRVIPFDDQSGFDGGYFGADGANGTNRLDLFVFGHDEEILVVSRLDNLGKGASGAAVQCMNLMLGIDERTALVGAAHF</sequence>
<dbReference type="Pfam" id="PF22698">
    <property type="entry name" value="Semialdhyde_dhC_1"/>
    <property type="match status" value="1"/>
</dbReference>
<dbReference type="InterPro" id="IPR010136">
    <property type="entry name" value="AGPR_type-2"/>
</dbReference>